<dbReference type="OrthoDB" id="4571148at2"/>
<dbReference type="InParanoid" id="A0A263D6I5"/>
<organism evidence="1 2">
    <name type="scientific">Amycolatopsis antarctica</name>
    <dbReference type="NCBI Taxonomy" id="1854586"/>
    <lineage>
        <taxon>Bacteria</taxon>
        <taxon>Bacillati</taxon>
        <taxon>Actinomycetota</taxon>
        <taxon>Actinomycetes</taxon>
        <taxon>Pseudonocardiales</taxon>
        <taxon>Pseudonocardiaceae</taxon>
        <taxon>Amycolatopsis</taxon>
    </lineage>
</organism>
<dbReference type="EMBL" id="NKYE01000003">
    <property type="protein sequence ID" value="OZM73991.1"/>
    <property type="molecule type" value="Genomic_DNA"/>
</dbReference>
<keyword evidence="2" id="KW-1185">Reference proteome</keyword>
<gene>
    <name evidence="1" type="ORF">CFN78_06800</name>
</gene>
<dbReference type="RefSeq" id="WP_094861748.1">
    <property type="nucleotide sequence ID" value="NZ_NKYE01000003.1"/>
</dbReference>
<evidence type="ECO:0000313" key="2">
    <source>
        <dbReference type="Proteomes" id="UP000242444"/>
    </source>
</evidence>
<sequence length="68" mass="7583">MRNEIVTSADVARSVRLTLDTVEGTYDVQAITAELIATYDLTSRHPAHRLDLIDDAEFWAIVAKHATD</sequence>
<proteinExistence type="predicted"/>
<reference evidence="1 2" key="1">
    <citation type="submission" date="2017-07" db="EMBL/GenBank/DDBJ databases">
        <title>Amycolatopsis antarcticus sp. nov., isolated from the surface of an Antarcticus brown macroalga.</title>
        <authorList>
            <person name="Wang J."/>
            <person name="Leiva S."/>
            <person name="Huang J."/>
            <person name="Huang Y."/>
        </authorList>
    </citation>
    <scope>NUCLEOTIDE SEQUENCE [LARGE SCALE GENOMIC DNA]</scope>
    <source>
        <strain evidence="1 2">AU-G6</strain>
    </source>
</reference>
<name>A0A263D6I5_9PSEU</name>
<protein>
    <submittedName>
        <fullName evidence="1">Uncharacterized protein</fullName>
    </submittedName>
</protein>
<dbReference type="AlphaFoldDB" id="A0A263D6I5"/>
<dbReference type="Proteomes" id="UP000242444">
    <property type="component" value="Unassembled WGS sequence"/>
</dbReference>
<accession>A0A263D6I5</accession>
<comment type="caution">
    <text evidence="1">The sequence shown here is derived from an EMBL/GenBank/DDBJ whole genome shotgun (WGS) entry which is preliminary data.</text>
</comment>
<evidence type="ECO:0000313" key="1">
    <source>
        <dbReference type="EMBL" id="OZM73991.1"/>
    </source>
</evidence>